<feature type="domain" description="NmrA-like" evidence="1">
    <location>
        <begin position="5"/>
        <end position="222"/>
    </location>
</feature>
<dbReference type="AlphaFoldDB" id="A0A239GCZ0"/>
<dbReference type="Gene3D" id="3.40.50.720">
    <property type="entry name" value="NAD(P)-binding Rossmann-like Domain"/>
    <property type="match status" value="1"/>
</dbReference>
<organism evidence="2 3">
    <name type="scientific">Asanoa hainanensis</name>
    <dbReference type="NCBI Taxonomy" id="560556"/>
    <lineage>
        <taxon>Bacteria</taxon>
        <taxon>Bacillati</taxon>
        <taxon>Actinomycetota</taxon>
        <taxon>Actinomycetes</taxon>
        <taxon>Micromonosporales</taxon>
        <taxon>Micromonosporaceae</taxon>
        <taxon>Asanoa</taxon>
    </lineage>
</organism>
<dbReference type="PANTHER" id="PTHR43162">
    <property type="match status" value="1"/>
</dbReference>
<accession>A0A239GCZ0</accession>
<dbReference type="InterPro" id="IPR036291">
    <property type="entry name" value="NAD(P)-bd_dom_sf"/>
</dbReference>
<dbReference type="Gene3D" id="3.90.25.10">
    <property type="entry name" value="UDP-galactose 4-epimerase, domain 1"/>
    <property type="match status" value="1"/>
</dbReference>
<dbReference type="EMBL" id="FZPH01000001">
    <property type="protein sequence ID" value="SNS66795.1"/>
    <property type="molecule type" value="Genomic_DNA"/>
</dbReference>
<sequence length="279" mass="29096">MTTNDQTILVIGGTGKTGRRVADRLTARAVPVRIGSRTGTPRFDWGDPATWAPAFEGVRAAYVTYYPDLAVPGSPAVLAALARVAAAAGVEHLVLLSGRGEEEAQASEEAFAAAVAGTGSAWTVVRASWFMQNFSEAFMADGVRSGTLVLPAGDVPEPFVDCDDIADVAVAALTGSAPSGRVYEVTGPRALTFAEAAAEISKAGGREVTFVPVPVPAYAEELRGYGLADDEVALITYLFGEVLDGRNVHTTDGVRAALGREPRDFADYARDTAATGAWS</sequence>
<name>A0A239GCZ0_9ACTN</name>
<gene>
    <name evidence="2" type="ORF">SAMN05421812_101332</name>
</gene>
<proteinExistence type="predicted"/>
<dbReference type="Pfam" id="PF05368">
    <property type="entry name" value="NmrA"/>
    <property type="match status" value="1"/>
</dbReference>
<evidence type="ECO:0000313" key="3">
    <source>
        <dbReference type="Proteomes" id="UP000198362"/>
    </source>
</evidence>
<dbReference type="SUPFAM" id="SSF51735">
    <property type="entry name" value="NAD(P)-binding Rossmann-fold domains"/>
    <property type="match status" value="1"/>
</dbReference>
<evidence type="ECO:0000313" key="2">
    <source>
        <dbReference type="EMBL" id="SNS66795.1"/>
    </source>
</evidence>
<keyword evidence="3" id="KW-1185">Reference proteome</keyword>
<dbReference type="RefSeq" id="WP_089243855.1">
    <property type="nucleotide sequence ID" value="NZ_FZPH01000001.1"/>
</dbReference>
<protein>
    <submittedName>
        <fullName evidence="2">Uncharacterized conserved protein YbjT, contains NAD(P)-binding and DUF2867 domains</fullName>
    </submittedName>
</protein>
<dbReference type="PANTHER" id="PTHR43162:SF1">
    <property type="entry name" value="PRESTALK A DIFFERENTIATION PROTEIN A"/>
    <property type="match status" value="1"/>
</dbReference>
<evidence type="ECO:0000259" key="1">
    <source>
        <dbReference type="Pfam" id="PF05368"/>
    </source>
</evidence>
<reference evidence="2 3" key="1">
    <citation type="submission" date="2017-06" db="EMBL/GenBank/DDBJ databases">
        <authorList>
            <person name="Kim H.J."/>
            <person name="Triplett B.A."/>
        </authorList>
    </citation>
    <scope>NUCLEOTIDE SEQUENCE [LARGE SCALE GENOMIC DNA]</scope>
    <source>
        <strain evidence="2 3">CGMCC 4.5593</strain>
    </source>
</reference>
<dbReference type="InterPro" id="IPR051604">
    <property type="entry name" value="Ergot_Alk_Oxidoreductase"/>
</dbReference>
<dbReference type="InterPro" id="IPR008030">
    <property type="entry name" value="NmrA-like"/>
</dbReference>
<dbReference type="Proteomes" id="UP000198362">
    <property type="component" value="Unassembled WGS sequence"/>
</dbReference>
<dbReference type="OrthoDB" id="3510772at2"/>